<dbReference type="PANTHER" id="PTHR30373">
    <property type="entry name" value="UPF0603 PROTEIN YGCG"/>
    <property type="match status" value="1"/>
</dbReference>
<proteinExistence type="predicted"/>
<keyword evidence="2" id="KW-1133">Transmembrane helix</keyword>
<organism evidence="4 5">
    <name type="scientific">Pseudopedobacter saltans</name>
    <dbReference type="NCBI Taxonomy" id="151895"/>
    <lineage>
        <taxon>Bacteria</taxon>
        <taxon>Pseudomonadati</taxon>
        <taxon>Bacteroidota</taxon>
        <taxon>Sphingobacteriia</taxon>
        <taxon>Sphingobacteriales</taxon>
        <taxon>Sphingobacteriaceae</taxon>
        <taxon>Pseudopedobacter</taxon>
    </lineage>
</organism>
<evidence type="ECO:0000256" key="1">
    <source>
        <dbReference type="SAM" id="MobiDB-lite"/>
    </source>
</evidence>
<gene>
    <name evidence="4" type="ORF">DI598_01870</name>
</gene>
<evidence type="ECO:0000313" key="5">
    <source>
        <dbReference type="Proteomes" id="UP000249645"/>
    </source>
</evidence>
<name>A0A2W5H968_9SPHI</name>
<reference evidence="4 5" key="1">
    <citation type="submission" date="2017-11" db="EMBL/GenBank/DDBJ databases">
        <title>Infants hospitalized years apart are colonized by the same room-sourced microbial strains.</title>
        <authorList>
            <person name="Brooks B."/>
            <person name="Olm M.R."/>
            <person name="Firek B.A."/>
            <person name="Baker R."/>
            <person name="Thomas B.C."/>
            <person name="Morowitz M.J."/>
            <person name="Banfield J.F."/>
        </authorList>
    </citation>
    <scope>NUCLEOTIDE SEQUENCE [LARGE SCALE GENOMIC DNA]</scope>
    <source>
        <strain evidence="4">S2_009_000_R2_76</strain>
    </source>
</reference>
<dbReference type="Gene3D" id="3.10.310.50">
    <property type="match status" value="1"/>
</dbReference>
<evidence type="ECO:0000256" key="2">
    <source>
        <dbReference type="SAM" id="Phobius"/>
    </source>
</evidence>
<keyword evidence="2" id="KW-0472">Membrane</keyword>
<evidence type="ECO:0000259" key="3">
    <source>
        <dbReference type="Pfam" id="PF04536"/>
    </source>
</evidence>
<feature type="region of interest" description="Disordered" evidence="1">
    <location>
        <begin position="471"/>
        <end position="508"/>
    </location>
</feature>
<comment type="caution">
    <text evidence="4">The sequence shown here is derived from an EMBL/GenBank/DDBJ whole genome shotgun (WGS) entry which is preliminary data.</text>
</comment>
<dbReference type="AlphaFoldDB" id="A0A2W5H968"/>
<feature type="transmembrane region" description="Helical" evidence="2">
    <location>
        <begin position="218"/>
        <end position="234"/>
    </location>
</feature>
<feature type="domain" description="TPM" evidence="3">
    <location>
        <begin position="45"/>
        <end position="168"/>
    </location>
</feature>
<dbReference type="InterPro" id="IPR007621">
    <property type="entry name" value="TPM_dom"/>
</dbReference>
<accession>A0A2W5H968</accession>
<feature type="compositionally biased region" description="Low complexity" evidence="1">
    <location>
        <begin position="472"/>
        <end position="492"/>
    </location>
</feature>
<sequence>MPKTPVLKRVIFLVTFTVLYTFCAFSQYTIKTIPDPKKNGQEYFVSNPDGILDATAVSTLNDICQKIANEKGAEIAIVVIDNYKGDQEIFDFATSLFRYWGIGKKEENNGLLLLIAKEKRKYQFITGYGLEGDLTDYQLDQIGRNELIPYFKNGDYSAGVINAIHEVSNILLPTDSNLDYSGSATQGLIDPGISQNTDDNGANYHSENNYSNKKSIKQILYVFAAIFFVLYILSDIRMQKTLGDSNKSFINTKSIMIYCFTGIFVIGFPFIFTGGLIPPILTVIIQGCIIGYIRFTKCLNSFEKQYLDVVNRYTSVNIWYKRNRFSIVITPSLWAQPFQINSLKNLAEKSLIPPDDSGNYVRLDWDYDLKTIRQILDKGQISENKVGSNIYQVWKKKSSTEKKILQYKGLNFNAYQSCPSCQAQTMPLKFIMATIVKATYSHAGKGERVKKCANCNYKISGGFVVLPQLRESSSSSSSGSSSYSSSSSSSSGSWGGGSTGGGGAGGSW</sequence>
<dbReference type="EMBL" id="QFOI01000016">
    <property type="protein sequence ID" value="PZP51962.1"/>
    <property type="molecule type" value="Genomic_DNA"/>
</dbReference>
<keyword evidence="2" id="KW-0812">Transmembrane</keyword>
<protein>
    <recommendedName>
        <fullName evidence="3">TPM domain-containing protein</fullName>
    </recommendedName>
</protein>
<feature type="compositionally biased region" description="Gly residues" evidence="1">
    <location>
        <begin position="493"/>
        <end position="508"/>
    </location>
</feature>
<dbReference type="Proteomes" id="UP000249645">
    <property type="component" value="Unassembled WGS sequence"/>
</dbReference>
<dbReference type="PANTHER" id="PTHR30373:SF2">
    <property type="entry name" value="UPF0603 PROTEIN YGCG"/>
    <property type="match status" value="1"/>
</dbReference>
<dbReference type="Pfam" id="PF04536">
    <property type="entry name" value="TPM_phosphatase"/>
    <property type="match status" value="1"/>
</dbReference>
<evidence type="ECO:0000313" key="4">
    <source>
        <dbReference type="EMBL" id="PZP51962.1"/>
    </source>
</evidence>